<evidence type="ECO:0000256" key="1">
    <source>
        <dbReference type="ARBA" id="ARBA00023251"/>
    </source>
</evidence>
<keyword evidence="1" id="KW-0046">Antibiotic resistance</keyword>
<proteinExistence type="predicted"/>
<dbReference type="GO" id="GO:0046677">
    <property type="term" value="P:response to antibiotic"/>
    <property type="evidence" value="ECO:0007669"/>
    <property type="project" value="UniProtKB-KW"/>
</dbReference>
<dbReference type="SUPFAM" id="SSF142906">
    <property type="entry name" value="YjbR-like"/>
    <property type="match status" value="1"/>
</dbReference>
<accession>A0A840P9K2</accession>
<name>A0A840P9K2_9ACTN</name>
<dbReference type="InterPro" id="IPR058532">
    <property type="entry name" value="YjbR/MT2646/Rv2570-like"/>
</dbReference>
<keyword evidence="3" id="KW-0808">Transferase</keyword>
<feature type="domain" description="N-acetyltransferase" evidence="2">
    <location>
        <begin position="117"/>
        <end position="292"/>
    </location>
</feature>
<dbReference type="PROSITE" id="PS51186">
    <property type="entry name" value="GNAT"/>
    <property type="match status" value="1"/>
</dbReference>
<reference evidence="3 4" key="1">
    <citation type="submission" date="2020-08" db="EMBL/GenBank/DDBJ databases">
        <title>Genomic Encyclopedia of Type Strains, Phase IV (KMG-IV): sequencing the most valuable type-strain genomes for metagenomic binning, comparative biology and taxonomic classification.</title>
        <authorList>
            <person name="Goeker M."/>
        </authorList>
    </citation>
    <scope>NUCLEOTIDE SEQUENCE [LARGE SCALE GENOMIC DNA]</scope>
    <source>
        <strain evidence="3 4">DSM 45615</strain>
    </source>
</reference>
<dbReference type="PANTHER" id="PTHR31438:SF1">
    <property type="entry name" value="LYSINE N-ACYLTRANSFERASE C17G9.06C-RELATED"/>
    <property type="match status" value="1"/>
</dbReference>
<evidence type="ECO:0000259" key="2">
    <source>
        <dbReference type="PROSITE" id="PS51186"/>
    </source>
</evidence>
<protein>
    <submittedName>
        <fullName evidence="3">GNAT superfamily N-acetyltransferase</fullName>
    </submittedName>
</protein>
<organism evidence="3 4">
    <name type="scientific">Thermocatellispora tengchongensis</name>
    <dbReference type="NCBI Taxonomy" id="1073253"/>
    <lineage>
        <taxon>Bacteria</taxon>
        <taxon>Bacillati</taxon>
        <taxon>Actinomycetota</taxon>
        <taxon>Actinomycetes</taxon>
        <taxon>Streptosporangiales</taxon>
        <taxon>Streptosporangiaceae</taxon>
        <taxon>Thermocatellispora</taxon>
    </lineage>
</organism>
<gene>
    <name evidence="3" type="ORF">HNP84_004263</name>
</gene>
<sequence>MVTEDDVRRIALSLPETTERPSYGTPAFRVKDKWFARIREEGDVLVVWCGSEEEKHELIAADPEAFWTTPHYDGHPVVLVRFDAIDAEELTELLTDSWRLRAPRRVLAAYEAARSVITWRRLEERDFPLLREWLERPHVARWWHHETSIEAVTRDFGPAARGEDPSEDLLTFLDGRPLGLVQRCRLGDFPEYLTELSAILDVPADTVSLDYLIGDPGQVGRGLGPQMIRAVVEATWRDHPAAPAILIPVSAANRASWRALEKAGLRRVAEGELEPDNPIDDRAHYLYRIDRPAAP</sequence>
<evidence type="ECO:0000313" key="3">
    <source>
        <dbReference type="EMBL" id="MBB5134531.1"/>
    </source>
</evidence>
<comment type="caution">
    <text evidence="3">The sequence shown here is derived from an EMBL/GenBank/DDBJ whole genome shotgun (WGS) entry which is preliminary data.</text>
</comment>
<dbReference type="SUPFAM" id="SSF55729">
    <property type="entry name" value="Acyl-CoA N-acyltransferases (Nat)"/>
    <property type="match status" value="1"/>
</dbReference>
<dbReference type="Pfam" id="PF13523">
    <property type="entry name" value="Acetyltransf_8"/>
    <property type="match status" value="1"/>
</dbReference>
<dbReference type="PANTHER" id="PTHR31438">
    <property type="entry name" value="LYSINE N-ACYLTRANSFERASE C17G9.06C-RELATED"/>
    <property type="match status" value="1"/>
</dbReference>
<dbReference type="GO" id="GO:0016410">
    <property type="term" value="F:N-acyltransferase activity"/>
    <property type="evidence" value="ECO:0007669"/>
    <property type="project" value="TreeGrafter"/>
</dbReference>
<dbReference type="EMBL" id="JACHGN010000008">
    <property type="protein sequence ID" value="MBB5134531.1"/>
    <property type="molecule type" value="Genomic_DNA"/>
</dbReference>
<dbReference type="InterPro" id="IPR016181">
    <property type="entry name" value="Acyl_CoA_acyltransferase"/>
</dbReference>
<dbReference type="InterPro" id="IPR000182">
    <property type="entry name" value="GNAT_dom"/>
</dbReference>
<dbReference type="Gene3D" id="3.40.630.30">
    <property type="match status" value="1"/>
</dbReference>
<dbReference type="InterPro" id="IPR038056">
    <property type="entry name" value="YjbR-like_sf"/>
</dbReference>
<keyword evidence="4" id="KW-1185">Reference proteome</keyword>
<evidence type="ECO:0000313" key="4">
    <source>
        <dbReference type="Proteomes" id="UP000578449"/>
    </source>
</evidence>
<dbReference type="AlphaFoldDB" id="A0A840P9K2"/>
<dbReference type="Gene3D" id="3.90.1150.30">
    <property type="match status" value="1"/>
</dbReference>
<dbReference type="RefSeq" id="WP_221336507.1">
    <property type="nucleotide sequence ID" value="NZ_BAABIX010000007.1"/>
</dbReference>
<dbReference type="Proteomes" id="UP000578449">
    <property type="component" value="Unassembled WGS sequence"/>
</dbReference>
<dbReference type="Pfam" id="PF04237">
    <property type="entry name" value="YjbR"/>
    <property type="match status" value="1"/>
</dbReference>